<organism evidence="2 3">
    <name type="scientific">Tsukamurella paurometabola (strain ATCC 8368 / DSM 20162 / CCUG 35730 / CIP 100753 / JCM 10117 / KCTC 9821 / NBRC 16120 / NCIMB 702349 / NCTC 13040)</name>
    <name type="common">Corynebacterium paurometabolum</name>
    <dbReference type="NCBI Taxonomy" id="521096"/>
    <lineage>
        <taxon>Bacteria</taxon>
        <taxon>Bacillati</taxon>
        <taxon>Actinomycetota</taxon>
        <taxon>Actinomycetes</taxon>
        <taxon>Mycobacteriales</taxon>
        <taxon>Tsukamurellaceae</taxon>
        <taxon>Tsukamurella</taxon>
    </lineage>
</organism>
<dbReference type="InterPro" id="IPR045596">
    <property type="entry name" value="DUF6459"/>
</dbReference>
<dbReference type="Pfam" id="PF20060">
    <property type="entry name" value="DUF6459"/>
    <property type="match status" value="1"/>
</dbReference>
<accession>D5UVC5</accession>
<evidence type="ECO:0000313" key="2">
    <source>
        <dbReference type="EMBL" id="ADG77715.1"/>
    </source>
</evidence>
<sequence length="206" mass="21811">MRLTDMGAIIVAPGGGTRTRHCTPQRATEIAADPSWSGFGILRAPNAEPAAVPFGARRDPAPPAPPVPAPPAARRTEGTLAPAPAGPVAAVHPDARRFVLSTLRPLFEVLERRRPAKHLTAIASGTVVDVLRVLAEAEAAQVTGWGRVHVAAPRVLAPRPRPRTDDPEIGAEVFLTYSRGDRILAAAGRVESTSGRWRWVAFTTAA</sequence>
<keyword evidence="3" id="KW-1185">Reference proteome</keyword>
<name>D5UVC5_TSUPD</name>
<gene>
    <name evidence="2" type="ordered locus">Tpau_1083</name>
</gene>
<dbReference type="STRING" id="521096.Tpau_1083"/>
<dbReference type="AlphaFoldDB" id="D5UVC5"/>
<dbReference type="Proteomes" id="UP000001213">
    <property type="component" value="Chromosome"/>
</dbReference>
<dbReference type="RefSeq" id="WP_013125753.1">
    <property type="nucleotide sequence ID" value="NC_014158.1"/>
</dbReference>
<evidence type="ECO:0000313" key="3">
    <source>
        <dbReference type="Proteomes" id="UP000001213"/>
    </source>
</evidence>
<reference evidence="3" key="1">
    <citation type="submission" date="2010-03" db="EMBL/GenBank/DDBJ databases">
        <title>The complete chromosome of Tsukamurella paurometabola DSM 20162.</title>
        <authorList>
            <consortium name="US DOE Joint Genome Institute (JGI-PGF)"/>
            <person name="Lucas S."/>
            <person name="Copeland A."/>
            <person name="Lapidus A."/>
            <person name="Glavina del Rio T."/>
            <person name="Dalin E."/>
            <person name="Tice H."/>
            <person name="Bruce D."/>
            <person name="Goodwin L."/>
            <person name="Pitluck S."/>
            <person name="Kyrpides N."/>
            <person name="Mavromatis K."/>
            <person name="Ivanova N."/>
            <person name="Mikhailova N."/>
            <person name="Munk A.C."/>
            <person name="Brettin T."/>
            <person name="Detter J.C."/>
            <person name="Tapia R."/>
            <person name="Han C."/>
            <person name="Larimer F."/>
            <person name="Land M."/>
            <person name="Hauser L."/>
            <person name="Markowitz V."/>
            <person name="Cheng J.-F."/>
            <person name="Hugenholtz P."/>
            <person name="Woyke T."/>
            <person name="Wu D."/>
            <person name="Jando M."/>
            <person name="Brambilla E."/>
            <person name="Klenk H.-P."/>
            <person name="Eisen J.A."/>
        </authorList>
    </citation>
    <scope>NUCLEOTIDE SEQUENCE [LARGE SCALE GENOMIC DNA]</scope>
    <source>
        <strain evidence="3">ATCC 8368 / DSM 20162 / CCUG 35730 / CIP 100753 / JCM 10117 / KCTC 9821 / NBRC 16120 / NCIMB 702349 / NCTC 13040</strain>
    </source>
</reference>
<dbReference type="EMBL" id="CP001966">
    <property type="protein sequence ID" value="ADG77715.1"/>
    <property type="molecule type" value="Genomic_DNA"/>
</dbReference>
<dbReference type="HOGENOM" id="CLU_1331452_0_0_11"/>
<reference evidence="2 3" key="2">
    <citation type="journal article" date="2011" name="Stand. Genomic Sci.">
        <title>Complete genome sequence of Tsukamurella paurometabola type strain (no. 33).</title>
        <authorList>
            <person name="Munk A.C."/>
            <person name="Lapidus A."/>
            <person name="Lucas S."/>
            <person name="Nolan M."/>
            <person name="Tice H."/>
            <person name="Cheng J.F."/>
            <person name="Del Rio T.G."/>
            <person name="Goodwin L."/>
            <person name="Pitluck S."/>
            <person name="Liolios K."/>
            <person name="Huntemann M."/>
            <person name="Ivanova N."/>
            <person name="Mavromatis K."/>
            <person name="Mikhailova N."/>
            <person name="Pati A."/>
            <person name="Chen A."/>
            <person name="Palaniappan K."/>
            <person name="Tapia R."/>
            <person name="Han C."/>
            <person name="Land M."/>
            <person name="Hauser L."/>
            <person name="Chang Y.J."/>
            <person name="Jeffries C.D."/>
            <person name="Brettin T."/>
            <person name="Yasawong M."/>
            <person name="Brambilla E.M."/>
            <person name="Rohde M."/>
            <person name="Sikorski J."/>
            <person name="Goker M."/>
            <person name="Detter J.C."/>
            <person name="Woyke T."/>
            <person name="Bristow J."/>
            <person name="Eisen J.A."/>
            <person name="Markowitz V."/>
            <person name="Hugenholtz P."/>
            <person name="Kyrpides N.C."/>
            <person name="Klenk H.P."/>
        </authorList>
    </citation>
    <scope>NUCLEOTIDE SEQUENCE [LARGE SCALE GENOMIC DNA]</scope>
    <source>
        <strain evidence="3">ATCC 8368 / DSM 20162 / CCUG 35730 / CIP 100753 / JCM 10117 / KCTC 9821 / NBRC 16120 / NCIMB 702349 / NCTC 13040</strain>
    </source>
</reference>
<evidence type="ECO:0000256" key="1">
    <source>
        <dbReference type="SAM" id="MobiDB-lite"/>
    </source>
</evidence>
<feature type="region of interest" description="Disordered" evidence="1">
    <location>
        <begin position="55"/>
        <end position="79"/>
    </location>
</feature>
<protein>
    <submittedName>
        <fullName evidence="2">Uncharacterized protein</fullName>
    </submittedName>
</protein>
<proteinExistence type="predicted"/>
<dbReference type="KEGG" id="tpr:Tpau_1083"/>
<feature type="compositionally biased region" description="Pro residues" evidence="1">
    <location>
        <begin position="61"/>
        <end position="71"/>
    </location>
</feature>